<gene>
    <name evidence="1" type="ORF">Tco_0941948</name>
</gene>
<keyword evidence="2" id="KW-1185">Reference proteome</keyword>
<dbReference type="EMBL" id="BQNB010015615">
    <property type="protein sequence ID" value="GJT42083.1"/>
    <property type="molecule type" value="Genomic_DNA"/>
</dbReference>
<evidence type="ECO:0000313" key="1">
    <source>
        <dbReference type="EMBL" id="GJT42083.1"/>
    </source>
</evidence>
<organism evidence="1 2">
    <name type="scientific">Tanacetum coccineum</name>
    <dbReference type="NCBI Taxonomy" id="301880"/>
    <lineage>
        <taxon>Eukaryota</taxon>
        <taxon>Viridiplantae</taxon>
        <taxon>Streptophyta</taxon>
        <taxon>Embryophyta</taxon>
        <taxon>Tracheophyta</taxon>
        <taxon>Spermatophyta</taxon>
        <taxon>Magnoliopsida</taxon>
        <taxon>eudicotyledons</taxon>
        <taxon>Gunneridae</taxon>
        <taxon>Pentapetalae</taxon>
        <taxon>asterids</taxon>
        <taxon>campanulids</taxon>
        <taxon>Asterales</taxon>
        <taxon>Asteraceae</taxon>
        <taxon>Asteroideae</taxon>
        <taxon>Anthemideae</taxon>
        <taxon>Anthemidinae</taxon>
        <taxon>Tanacetum</taxon>
    </lineage>
</organism>
<dbReference type="Proteomes" id="UP001151760">
    <property type="component" value="Unassembled WGS sequence"/>
</dbReference>
<sequence length="253" mass="29366">MLASKTSKPVVTLVYSRKPRKTKSTDPVSKSKIIKSANNKEPSYLNCSLVFGLRLLQAYDRRSLLLTNFVQLRVLRSCQLQVMCCGKIMWQENNGLCRTIKMVMLYDIKGLLRGRTWTQFILRQILNGKEVHTVIVDDYSRFTWVKCLRSKDEALDFIIRLYVSHEHLLLALLQGKWRLESAIVSLLKQPTQLIMQEDLNEFERLEVCELVPRPDKVMVITLKRIYKVKLDELGGILKNKACLSCSMERAWGK</sequence>
<comment type="caution">
    <text evidence="1">The sequence shown here is derived from an EMBL/GenBank/DDBJ whole genome shotgun (WGS) entry which is preliminary data.</text>
</comment>
<reference evidence="1" key="1">
    <citation type="journal article" date="2022" name="Int. J. Mol. Sci.">
        <title>Draft Genome of Tanacetum Coccineum: Genomic Comparison of Closely Related Tanacetum-Family Plants.</title>
        <authorList>
            <person name="Yamashiro T."/>
            <person name="Shiraishi A."/>
            <person name="Nakayama K."/>
            <person name="Satake H."/>
        </authorList>
    </citation>
    <scope>NUCLEOTIDE SEQUENCE</scope>
</reference>
<proteinExistence type="predicted"/>
<evidence type="ECO:0000313" key="2">
    <source>
        <dbReference type="Proteomes" id="UP001151760"/>
    </source>
</evidence>
<accession>A0ABQ5DT75</accession>
<reference evidence="1" key="2">
    <citation type="submission" date="2022-01" db="EMBL/GenBank/DDBJ databases">
        <authorList>
            <person name="Yamashiro T."/>
            <person name="Shiraishi A."/>
            <person name="Satake H."/>
            <person name="Nakayama K."/>
        </authorList>
    </citation>
    <scope>NUCLEOTIDE SEQUENCE</scope>
</reference>
<protein>
    <submittedName>
        <fullName evidence="1">Uncharacterized protein</fullName>
    </submittedName>
</protein>
<name>A0ABQ5DT75_9ASTR</name>